<accession>A0A851HAD3</accession>
<organism evidence="2 3">
    <name type="scientific">Candidatus Phytoplasma pruni</name>
    <dbReference type="NCBI Taxonomy" id="479893"/>
    <lineage>
        <taxon>Bacteria</taxon>
        <taxon>Bacillati</taxon>
        <taxon>Mycoplasmatota</taxon>
        <taxon>Mollicutes</taxon>
        <taxon>Acholeplasmatales</taxon>
        <taxon>Acholeplasmataceae</taxon>
        <taxon>Candidatus Phytoplasma</taxon>
        <taxon>16SrIII (X-disease group)</taxon>
    </lineage>
</organism>
<dbReference type="AlphaFoldDB" id="A0A851HAD3"/>
<feature type="domain" description="Antitoxin SocA-like Panacea" evidence="1">
    <location>
        <begin position="29"/>
        <end position="123"/>
    </location>
</feature>
<evidence type="ECO:0000313" key="3">
    <source>
        <dbReference type="Proteomes" id="UP000568109"/>
    </source>
</evidence>
<reference evidence="2 3" key="1">
    <citation type="submission" date="2020-06" db="EMBL/GenBank/DDBJ databases">
        <title>Draft genome sequence of Candidatus Phytoplasma pruni (X-disease group, subgroup 16SrIII-B) strain ChTDIII from Argentina.</title>
        <authorList>
            <person name="Fernandez F.D."/>
            <person name="Zuebert C."/>
            <person name="Huettel B."/>
            <person name="Kube M."/>
            <person name="Conci L.R."/>
        </authorList>
    </citation>
    <scope>NUCLEOTIDE SEQUENCE [LARGE SCALE GENOMIC DNA]</scope>
    <source>
        <strain evidence="2 3">ChTDIII</strain>
    </source>
</reference>
<gene>
    <name evidence="2" type="ORF">HR065_02340</name>
</gene>
<dbReference type="Proteomes" id="UP000568109">
    <property type="component" value="Unassembled WGS sequence"/>
</dbReference>
<dbReference type="EMBL" id="JABUOH010000051">
    <property type="protein sequence ID" value="NWN45912.1"/>
    <property type="molecule type" value="Genomic_DNA"/>
</dbReference>
<protein>
    <submittedName>
        <fullName evidence="2">DUF4065 domain-containing protein</fullName>
    </submittedName>
</protein>
<comment type="caution">
    <text evidence="2">The sequence shown here is derived from an EMBL/GenBank/DDBJ whole genome shotgun (WGS) entry which is preliminary data.</text>
</comment>
<sequence length="149" mass="17823">MKNDIKINVFDVADYILEETEFKMTHMKLHKLIYYSHAKHLTTYKKPLIGEIIQAWKWGPVYPPLYHIFKDYSYENIRRKTQKGNVEKIQGSYKKAIDYIMEKYGPLNGQELSDRTHFEAPWQDAFAKGRETPIEDITISKFYLRKNKL</sequence>
<dbReference type="InterPro" id="IPR025272">
    <property type="entry name" value="SocA_Panacea"/>
</dbReference>
<evidence type="ECO:0000259" key="1">
    <source>
        <dbReference type="Pfam" id="PF13274"/>
    </source>
</evidence>
<proteinExistence type="predicted"/>
<evidence type="ECO:0000313" key="2">
    <source>
        <dbReference type="EMBL" id="NWN45912.1"/>
    </source>
</evidence>
<name>A0A851HAD3_9MOLU</name>
<dbReference type="RefSeq" id="WP_178734298.1">
    <property type="nucleotide sequence ID" value="NZ_JABUOH010000051.1"/>
</dbReference>
<dbReference type="Pfam" id="PF13274">
    <property type="entry name" value="SocA_Panacea"/>
    <property type="match status" value="1"/>
</dbReference>
<keyword evidence="3" id="KW-1185">Reference proteome</keyword>